<reference evidence="1" key="1">
    <citation type="journal article" date="2012" name="Nature">
        <title>The tomato genome sequence provides insights into fleshy fruit evolution.</title>
        <authorList>
            <consortium name="Tomato Genome Consortium"/>
        </authorList>
    </citation>
    <scope>NUCLEOTIDE SEQUENCE [LARGE SCALE GENOMIC DNA]</scope>
    <source>
        <strain evidence="1">cv. Heinz 1706</strain>
    </source>
</reference>
<dbReference type="InParanoid" id="A0A3Q7EHS3"/>
<name>A0A3Q7EHS3_SOLLC</name>
<proteinExistence type="predicted"/>
<evidence type="ECO:0000313" key="2">
    <source>
        <dbReference type="Proteomes" id="UP000004994"/>
    </source>
</evidence>
<dbReference type="Gramene" id="Solyc01g080165.1.1">
    <property type="protein sequence ID" value="Solyc01g080165.1.1.1"/>
    <property type="gene ID" value="Solyc01g080165.1"/>
</dbReference>
<sequence length="11" mass="1452">FLGSHWFWEKD</sequence>
<protein>
    <submittedName>
        <fullName evidence="1">Uncharacterized protein</fullName>
    </submittedName>
</protein>
<organism evidence="1">
    <name type="scientific">Solanum lycopersicum</name>
    <name type="common">Tomato</name>
    <name type="synonym">Lycopersicon esculentum</name>
    <dbReference type="NCBI Taxonomy" id="4081"/>
    <lineage>
        <taxon>Eukaryota</taxon>
        <taxon>Viridiplantae</taxon>
        <taxon>Streptophyta</taxon>
        <taxon>Embryophyta</taxon>
        <taxon>Tracheophyta</taxon>
        <taxon>Spermatophyta</taxon>
        <taxon>Magnoliopsida</taxon>
        <taxon>eudicotyledons</taxon>
        <taxon>Gunneridae</taxon>
        <taxon>Pentapetalae</taxon>
        <taxon>asterids</taxon>
        <taxon>lamiids</taxon>
        <taxon>Solanales</taxon>
        <taxon>Solanaceae</taxon>
        <taxon>Solanoideae</taxon>
        <taxon>Solaneae</taxon>
        <taxon>Solanum</taxon>
        <taxon>Solanum subgen. Lycopersicon</taxon>
    </lineage>
</organism>
<evidence type="ECO:0000313" key="1">
    <source>
        <dbReference type="EnsemblPlants" id="Solyc01g080165.1.1.1"/>
    </source>
</evidence>
<accession>A0A3Q7EHS3</accession>
<dbReference type="Proteomes" id="UP000004994">
    <property type="component" value="Chromosome 1"/>
</dbReference>
<dbReference type="EnsemblPlants" id="Solyc01g080165.1.1">
    <property type="protein sequence ID" value="Solyc01g080165.1.1.1"/>
    <property type="gene ID" value="Solyc01g080165.1"/>
</dbReference>
<keyword evidence="2" id="KW-1185">Reference proteome</keyword>
<reference evidence="1" key="2">
    <citation type="submission" date="2019-01" db="UniProtKB">
        <authorList>
            <consortium name="EnsemblPlants"/>
        </authorList>
    </citation>
    <scope>IDENTIFICATION</scope>
    <source>
        <strain evidence="1">cv. Heinz 1706</strain>
    </source>
</reference>